<evidence type="ECO:0000313" key="5">
    <source>
        <dbReference type="EMBL" id="KTA95979.1"/>
    </source>
</evidence>
<feature type="region of interest" description="Disordered" evidence="3">
    <location>
        <begin position="227"/>
        <end position="313"/>
    </location>
</feature>
<feature type="region of interest" description="Disordered" evidence="3">
    <location>
        <begin position="494"/>
        <end position="513"/>
    </location>
</feature>
<feature type="region of interest" description="Disordered" evidence="3">
    <location>
        <begin position="1"/>
        <end position="21"/>
    </location>
</feature>
<dbReference type="VEuPathDB" id="FungiDB:B1J91_A03058g"/>
<comment type="caution">
    <text evidence="6">The sequence shown here is derived from an EMBL/GenBank/DDBJ whole genome shotgun (WGS) entry which is preliminary data.</text>
</comment>
<accession>A0A0W0CPU0</accession>
<dbReference type="SMART" id="SM00324">
    <property type="entry name" value="RhoGAP"/>
    <property type="match status" value="1"/>
</dbReference>
<dbReference type="VEuPathDB" id="FungiDB:CAGL0A03058g"/>
<feature type="compositionally biased region" description="Polar residues" evidence="3">
    <location>
        <begin position="499"/>
        <end position="513"/>
    </location>
</feature>
<feature type="coiled-coil region" evidence="2">
    <location>
        <begin position="441"/>
        <end position="482"/>
    </location>
</feature>
<dbReference type="GO" id="GO:0007165">
    <property type="term" value="P:signal transduction"/>
    <property type="evidence" value="ECO:0007669"/>
    <property type="project" value="InterPro"/>
</dbReference>
<dbReference type="PANTHER" id="PTHR23176:SF121">
    <property type="entry name" value="RHO-TYPE GTPASE-ACTIVATING PROTEIN 1-RELATED"/>
    <property type="match status" value="1"/>
</dbReference>
<feature type="region of interest" description="Disordered" evidence="3">
    <location>
        <begin position="135"/>
        <end position="206"/>
    </location>
</feature>
<dbReference type="Pfam" id="PF00620">
    <property type="entry name" value="RhoGAP"/>
    <property type="match status" value="1"/>
</dbReference>
<organism evidence="6 7">
    <name type="scientific">Candida glabrata</name>
    <name type="common">Yeast</name>
    <name type="synonym">Torulopsis glabrata</name>
    <dbReference type="NCBI Taxonomy" id="5478"/>
    <lineage>
        <taxon>Eukaryota</taxon>
        <taxon>Fungi</taxon>
        <taxon>Dikarya</taxon>
        <taxon>Ascomycota</taxon>
        <taxon>Saccharomycotina</taxon>
        <taxon>Saccharomycetes</taxon>
        <taxon>Saccharomycetales</taxon>
        <taxon>Saccharomycetaceae</taxon>
        <taxon>Nakaseomyces</taxon>
    </lineage>
</organism>
<dbReference type="AlphaFoldDB" id="A0A0W0CPU0"/>
<dbReference type="InterPro" id="IPR050729">
    <property type="entry name" value="Rho-GAP"/>
</dbReference>
<dbReference type="SUPFAM" id="SSF48350">
    <property type="entry name" value="GTPase activation domain, GAP"/>
    <property type="match status" value="1"/>
</dbReference>
<evidence type="ECO:0000256" key="3">
    <source>
        <dbReference type="SAM" id="MobiDB-lite"/>
    </source>
</evidence>
<dbReference type="VEuPathDB" id="FungiDB:GVI51_A02893"/>
<dbReference type="GO" id="GO:0007010">
    <property type="term" value="P:cytoskeleton organization"/>
    <property type="evidence" value="ECO:0007669"/>
    <property type="project" value="UniProtKB-ARBA"/>
</dbReference>
<name>A0A0W0CPU0_CANGB</name>
<dbReference type="EMBL" id="LLZZ01000177">
    <property type="protein sequence ID" value="KTA95979.1"/>
    <property type="molecule type" value="Genomic_DNA"/>
</dbReference>
<dbReference type="InterPro" id="IPR000198">
    <property type="entry name" value="RhoGAP_dom"/>
</dbReference>
<proteinExistence type="predicted"/>
<feature type="compositionally biased region" description="Basic and acidic residues" evidence="3">
    <location>
        <begin position="109"/>
        <end position="118"/>
    </location>
</feature>
<dbReference type="GO" id="GO:0005933">
    <property type="term" value="C:cellular bud"/>
    <property type="evidence" value="ECO:0007669"/>
    <property type="project" value="UniProtKB-ARBA"/>
</dbReference>
<sequence>MAKPPDIHVPLHDNDLRGRGREYSAHTPYISQSHDPPMPVLPDHLLILSLYGKTVDDVLDATLTGDELDSLEQWDMPSGASASGSASDSATGSGSGSGSSSGSTSGRSQSDKNEEDSYKNLWSPRMFQPGLIRKNANDMDFDTPGLGISHSRTPSASQSHTSQTHTNQTQTLVQTPSSSSNSHSRKSSNPNPQTPMARKTSLDDKDKRIARSLSRKSKVFLGNLSFKKPSKTTESDTHSGWGVASAQTTEPRLESPRLGGATPNLTPKASDRRGKSDSLIFAQQASPRVGSSPVGRRNGSVTNTPTVGSRKDSIGFSANTTPSIGMAFNVTQPLTLEEPRPHVDVLGHRSSNSLGSANLGTHNSSTIAASMYRTPPLTHHDTFDKVTSPSTTLGNSASVLSKRTNSYTNLEGRKRMGSGDAALMVDSNGVNDELFDSELKLRKLRLEIRELTLSKKHLVDEIEHLTVTRENLLQEVESLKHDKEKSSLSSFEIFDSHQGETNSQTSRKSSNSANKLLAEVRTEPKPKFWRIFGSNRSGGSSEDSYVIPCESTPAPNVSLTSVCERDCTEIPLVIKVCITYLEVDEDLLKAEGLYRKSASNGLVESIEREIVKLCDSLEVTDTDGIIECLRDTELLSLMQRDENAVASVLKRYLRSFSEPVFTYEVYDPLINLVKKDDLINTLPLLNGKPKDKFENEEEEENMGKLFRTTLGSVIRILQLLPEAHYETLKVLCGHICLVSHYSDTNLMNLHNLAIVFSPGLLHDQHGDKDLSDMRERYYIVEFILGHRKEIFD</sequence>
<dbReference type="CDD" id="cd00159">
    <property type="entry name" value="RhoGAP"/>
    <property type="match status" value="1"/>
</dbReference>
<dbReference type="Gene3D" id="1.10.555.10">
    <property type="entry name" value="Rho GTPase activation protein"/>
    <property type="match status" value="1"/>
</dbReference>
<dbReference type="GO" id="GO:0005096">
    <property type="term" value="F:GTPase activator activity"/>
    <property type="evidence" value="ECO:0007669"/>
    <property type="project" value="UniProtKB-KW"/>
</dbReference>
<evidence type="ECO:0000259" key="4">
    <source>
        <dbReference type="PROSITE" id="PS50238"/>
    </source>
</evidence>
<evidence type="ECO:0000256" key="1">
    <source>
        <dbReference type="ARBA" id="ARBA00022468"/>
    </source>
</evidence>
<dbReference type="GO" id="GO:0005938">
    <property type="term" value="C:cell cortex"/>
    <property type="evidence" value="ECO:0007669"/>
    <property type="project" value="UniProtKB-ARBA"/>
</dbReference>
<dbReference type="PROSITE" id="PS50238">
    <property type="entry name" value="RHOGAP"/>
    <property type="match status" value="1"/>
</dbReference>
<evidence type="ECO:0000313" key="7">
    <source>
        <dbReference type="Proteomes" id="UP000054886"/>
    </source>
</evidence>
<dbReference type="Proteomes" id="UP000054886">
    <property type="component" value="Unassembled WGS sequence"/>
</dbReference>
<keyword evidence="2" id="KW-0175">Coiled coil</keyword>
<feature type="domain" description="Rho-GAP" evidence="4">
    <location>
        <begin position="557"/>
        <end position="791"/>
    </location>
</feature>
<dbReference type="VEuPathDB" id="FungiDB:GWK60_A02937"/>
<gene>
    <name evidence="5" type="ORF">AO440_005498</name>
    <name evidence="6" type="ORF">AO440_005712</name>
</gene>
<feature type="compositionally biased region" description="Low complexity" evidence="3">
    <location>
        <begin position="78"/>
        <end position="92"/>
    </location>
</feature>
<reference evidence="6 7" key="1">
    <citation type="submission" date="2015-10" db="EMBL/GenBank/DDBJ databases">
        <title>Draft genomes sequences of Candida glabrata isolates 1A, 1B, 2A, 2B, 3A and 3B.</title>
        <authorList>
            <person name="Haavelsrud O.E."/>
            <person name="Gaustad P."/>
        </authorList>
    </citation>
    <scope>NUCLEOTIDE SEQUENCE [LARGE SCALE GENOMIC DNA]</scope>
    <source>
        <strain evidence="6">910700640</strain>
    </source>
</reference>
<dbReference type="EMBL" id="LLZZ01000006">
    <property type="protein sequence ID" value="KTB13745.1"/>
    <property type="molecule type" value="Genomic_DNA"/>
</dbReference>
<feature type="compositionally biased region" description="Low complexity" evidence="3">
    <location>
        <begin position="153"/>
        <end position="191"/>
    </location>
</feature>
<evidence type="ECO:0000256" key="2">
    <source>
        <dbReference type="SAM" id="Coils"/>
    </source>
</evidence>
<protein>
    <submittedName>
        <fullName evidence="6">Rho-type GTPase-activating protein 2</fullName>
    </submittedName>
</protein>
<evidence type="ECO:0000313" key="6">
    <source>
        <dbReference type="EMBL" id="KTB13745.1"/>
    </source>
</evidence>
<keyword evidence="1" id="KW-0343">GTPase activation</keyword>
<dbReference type="InterPro" id="IPR008936">
    <property type="entry name" value="Rho_GTPase_activation_prot"/>
</dbReference>
<dbReference type="PANTHER" id="PTHR23176">
    <property type="entry name" value="RHO/RAC/CDC GTPASE-ACTIVATING PROTEIN"/>
    <property type="match status" value="1"/>
</dbReference>
<feature type="region of interest" description="Disordered" evidence="3">
    <location>
        <begin position="70"/>
        <end position="122"/>
    </location>
</feature>